<dbReference type="PANTHER" id="PTHR47926">
    <property type="entry name" value="PENTATRICOPEPTIDE REPEAT-CONTAINING PROTEIN"/>
    <property type="match status" value="1"/>
</dbReference>
<dbReference type="InterPro" id="IPR046960">
    <property type="entry name" value="PPR_At4g14850-like_plant"/>
</dbReference>
<dbReference type="PANTHER" id="PTHR47926:SF537">
    <property type="entry name" value="PENTACOTRIPEPTIDE-REPEAT REGION OF PRORP DOMAIN-CONTAINING PROTEIN"/>
    <property type="match status" value="1"/>
</dbReference>
<evidence type="ECO:0000256" key="1">
    <source>
        <dbReference type="ARBA" id="ARBA00022737"/>
    </source>
</evidence>
<dbReference type="InterPro" id="IPR002885">
    <property type="entry name" value="PPR_rpt"/>
</dbReference>
<organism evidence="3 4">
    <name type="scientific">Turnera subulata</name>
    <dbReference type="NCBI Taxonomy" id="218843"/>
    <lineage>
        <taxon>Eukaryota</taxon>
        <taxon>Viridiplantae</taxon>
        <taxon>Streptophyta</taxon>
        <taxon>Embryophyta</taxon>
        <taxon>Tracheophyta</taxon>
        <taxon>Spermatophyta</taxon>
        <taxon>Magnoliopsida</taxon>
        <taxon>eudicotyledons</taxon>
        <taxon>Gunneridae</taxon>
        <taxon>Pentapetalae</taxon>
        <taxon>rosids</taxon>
        <taxon>fabids</taxon>
        <taxon>Malpighiales</taxon>
        <taxon>Passifloraceae</taxon>
        <taxon>Turnera</taxon>
    </lineage>
</organism>
<protein>
    <recommendedName>
        <fullName evidence="5">Pentatricopeptide repeat-containing protein</fullName>
    </recommendedName>
</protein>
<dbReference type="EMBL" id="JAKUCV010000603">
    <property type="protein sequence ID" value="KAJ4849446.1"/>
    <property type="molecule type" value="Genomic_DNA"/>
</dbReference>
<evidence type="ECO:0000256" key="2">
    <source>
        <dbReference type="PROSITE-ProRule" id="PRU00708"/>
    </source>
</evidence>
<dbReference type="Proteomes" id="UP001141552">
    <property type="component" value="Unassembled WGS sequence"/>
</dbReference>
<evidence type="ECO:0008006" key="5">
    <source>
        <dbReference type="Google" id="ProtNLM"/>
    </source>
</evidence>
<proteinExistence type="predicted"/>
<dbReference type="GO" id="GO:0009451">
    <property type="term" value="P:RNA modification"/>
    <property type="evidence" value="ECO:0007669"/>
    <property type="project" value="InterPro"/>
</dbReference>
<accession>A0A9Q0GGP9</accession>
<reference evidence="3" key="1">
    <citation type="submission" date="2022-02" db="EMBL/GenBank/DDBJ databases">
        <authorList>
            <person name="Henning P.M."/>
            <person name="McCubbin A.G."/>
            <person name="Shore J.S."/>
        </authorList>
    </citation>
    <scope>NUCLEOTIDE SEQUENCE</scope>
    <source>
        <strain evidence="3">F60SS</strain>
        <tissue evidence="3">Leaves</tissue>
    </source>
</reference>
<keyword evidence="4" id="KW-1185">Reference proteome</keyword>
<gene>
    <name evidence="3" type="ORF">Tsubulata_013944</name>
</gene>
<evidence type="ECO:0000313" key="3">
    <source>
        <dbReference type="EMBL" id="KAJ4849446.1"/>
    </source>
</evidence>
<dbReference type="AlphaFoldDB" id="A0A9Q0GGP9"/>
<evidence type="ECO:0000313" key="4">
    <source>
        <dbReference type="Proteomes" id="UP001141552"/>
    </source>
</evidence>
<dbReference type="FunFam" id="1.25.40.10:FF:000344">
    <property type="entry name" value="Pentatricopeptide repeat-containing protein"/>
    <property type="match status" value="1"/>
</dbReference>
<dbReference type="GO" id="GO:0003723">
    <property type="term" value="F:RNA binding"/>
    <property type="evidence" value="ECO:0007669"/>
    <property type="project" value="InterPro"/>
</dbReference>
<dbReference type="Pfam" id="PF13041">
    <property type="entry name" value="PPR_2"/>
    <property type="match status" value="1"/>
</dbReference>
<sequence>MRPARPILRLFTTSSTTPNPEPPVAAATKKNPASSIHSIKELHARLIRAQRHTDPYAISPVVRSYALSPPHLHKARLVFHQIHQPTLLVFNYLLRGFSQSDRPGEAIHAYYGLMYGKGIVGDNLTFISLFRACARVNDVLRGQVFHASALKLGFYSYLFVSNALVHMYGCFRDLVLAREVFDEMGERDLVSWNSLICGYNQCGMYREVLGLFSSMQEAGVEADSVTMLLFAEALVGLLPEFNSLSIGAIGSHRLRLVCGTGKSKSKWTWTGLAWTGLGKSRLRLVVWTVHCGLKVNPEK</sequence>
<dbReference type="NCBIfam" id="TIGR00756">
    <property type="entry name" value="PPR"/>
    <property type="match status" value="1"/>
</dbReference>
<dbReference type="PROSITE" id="PS51375">
    <property type="entry name" value="PPR"/>
    <property type="match status" value="1"/>
</dbReference>
<feature type="repeat" description="PPR" evidence="2">
    <location>
        <begin position="188"/>
        <end position="222"/>
    </location>
</feature>
<comment type="caution">
    <text evidence="3">The sequence shown here is derived from an EMBL/GenBank/DDBJ whole genome shotgun (WGS) entry which is preliminary data.</text>
</comment>
<dbReference type="Gene3D" id="1.25.40.10">
    <property type="entry name" value="Tetratricopeptide repeat domain"/>
    <property type="match status" value="1"/>
</dbReference>
<dbReference type="OrthoDB" id="185373at2759"/>
<dbReference type="InterPro" id="IPR011990">
    <property type="entry name" value="TPR-like_helical_dom_sf"/>
</dbReference>
<name>A0A9Q0GGP9_9ROSI</name>
<reference evidence="3" key="2">
    <citation type="journal article" date="2023" name="Plants (Basel)">
        <title>Annotation of the Turnera subulata (Passifloraceae) Draft Genome Reveals the S-Locus Evolved after the Divergence of Turneroideae from Passifloroideae in a Stepwise Manner.</title>
        <authorList>
            <person name="Henning P.M."/>
            <person name="Roalson E.H."/>
            <person name="Mir W."/>
            <person name="McCubbin A.G."/>
            <person name="Shore J.S."/>
        </authorList>
    </citation>
    <scope>NUCLEOTIDE SEQUENCE</scope>
    <source>
        <strain evidence="3">F60SS</strain>
    </source>
</reference>
<keyword evidence="1" id="KW-0677">Repeat</keyword>